<dbReference type="RefSeq" id="WP_378220697.1">
    <property type="nucleotide sequence ID" value="NZ_JBHRTK010000012.1"/>
</dbReference>
<keyword evidence="2" id="KW-1185">Reference proteome</keyword>
<organism evidence="1 2">
    <name type="scientific">Aquamicrobium soli</name>
    <dbReference type="NCBI Taxonomy" id="1811518"/>
    <lineage>
        <taxon>Bacteria</taxon>
        <taxon>Pseudomonadati</taxon>
        <taxon>Pseudomonadota</taxon>
        <taxon>Alphaproteobacteria</taxon>
        <taxon>Hyphomicrobiales</taxon>
        <taxon>Phyllobacteriaceae</taxon>
        <taxon>Aquamicrobium</taxon>
    </lineage>
</organism>
<evidence type="ECO:0008006" key="3">
    <source>
        <dbReference type="Google" id="ProtNLM"/>
    </source>
</evidence>
<evidence type="ECO:0000313" key="2">
    <source>
        <dbReference type="Proteomes" id="UP001595583"/>
    </source>
</evidence>
<dbReference type="EMBL" id="JBHRTK010000012">
    <property type="protein sequence ID" value="MFC3206896.1"/>
    <property type="molecule type" value="Genomic_DNA"/>
</dbReference>
<comment type="caution">
    <text evidence="1">The sequence shown here is derived from an EMBL/GenBank/DDBJ whole genome shotgun (WGS) entry which is preliminary data.</text>
</comment>
<dbReference type="Proteomes" id="UP001595583">
    <property type="component" value="Unassembled WGS sequence"/>
</dbReference>
<proteinExistence type="predicted"/>
<sequence length="130" mass="14194">MIDHLVHCATQDDADALMEQYGSSRAYQPRVILQDAVWDMADPENPVLVSAEVTASGYHVWIALDALDEALRDLPDNACRLIGDRSLCGSGATWQDVLLYHGADISSEVLSSARVDPVPAGTDYPWRVVP</sequence>
<evidence type="ECO:0000313" key="1">
    <source>
        <dbReference type="EMBL" id="MFC3206896.1"/>
    </source>
</evidence>
<accession>A0ABV7KAQ1</accession>
<gene>
    <name evidence="1" type="ORF">ACFOHJ_11785</name>
</gene>
<protein>
    <recommendedName>
        <fullName evidence="3">Glyoxalase-like domain-containing protein</fullName>
    </recommendedName>
</protein>
<name>A0ABV7KAQ1_9HYPH</name>
<reference evidence="2" key="1">
    <citation type="journal article" date="2019" name="Int. J. Syst. Evol. Microbiol.">
        <title>The Global Catalogue of Microorganisms (GCM) 10K type strain sequencing project: providing services to taxonomists for standard genome sequencing and annotation.</title>
        <authorList>
            <consortium name="The Broad Institute Genomics Platform"/>
            <consortium name="The Broad Institute Genome Sequencing Center for Infectious Disease"/>
            <person name="Wu L."/>
            <person name="Ma J."/>
        </authorList>
    </citation>
    <scope>NUCLEOTIDE SEQUENCE [LARGE SCALE GENOMIC DNA]</scope>
    <source>
        <strain evidence="2">KCTC 52165</strain>
    </source>
</reference>